<proteinExistence type="predicted"/>
<name>G3BCE7_CANTC</name>
<organism evidence="2">
    <name type="scientific">Candida tenuis (strain ATCC 10573 / BCRC 21748 / CBS 615 / JCM 9827 / NBRC 10315 / NRRL Y-1498 / VKM Y-70)</name>
    <name type="common">Yeast</name>
    <name type="synonym">Yamadazyma tenuis</name>
    <dbReference type="NCBI Taxonomy" id="590646"/>
    <lineage>
        <taxon>Eukaryota</taxon>
        <taxon>Fungi</taxon>
        <taxon>Dikarya</taxon>
        <taxon>Ascomycota</taxon>
        <taxon>Saccharomycotina</taxon>
        <taxon>Pichiomycetes</taxon>
        <taxon>Debaryomycetaceae</taxon>
        <taxon>Yamadazyma</taxon>
    </lineage>
</organism>
<evidence type="ECO:0000313" key="2">
    <source>
        <dbReference type="Proteomes" id="UP000000707"/>
    </source>
</evidence>
<evidence type="ECO:0000313" key="1">
    <source>
        <dbReference type="EMBL" id="EGV60817.1"/>
    </source>
</evidence>
<keyword evidence="2" id="KW-1185">Reference proteome</keyword>
<dbReference type="Proteomes" id="UP000000707">
    <property type="component" value="Unassembled WGS sequence"/>
</dbReference>
<reference evidence="1 2" key="1">
    <citation type="journal article" date="2011" name="Proc. Natl. Acad. Sci. U.S.A.">
        <title>Comparative genomics of xylose-fermenting fungi for enhanced biofuel production.</title>
        <authorList>
            <person name="Wohlbach D.J."/>
            <person name="Kuo A."/>
            <person name="Sato T.K."/>
            <person name="Potts K.M."/>
            <person name="Salamov A.A."/>
            <person name="LaButti K.M."/>
            <person name="Sun H."/>
            <person name="Clum A."/>
            <person name="Pangilinan J.L."/>
            <person name="Lindquist E.A."/>
            <person name="Lucas S."/>
            <person name="Lapidus A."/>
            <person name="Jin M."/>
            <person name="Gunawan C."/>
            <person name="Balan V."/>
            <person name="Dale B.E."/>
            <person name="Jeffries T.W."/>
            <person name="Zinkel R."/>
            <person name="Barry K.W."/>
            <person name="Grigoriev I.V."/>
            <person name="Gasch A.P."/>
        </authorList>
    </citation>
    <scope>NUCLEOTIDE SEQUENCE [LARGE SCALE GENOMIC DNA]</scope>
    <source>
        <strain evidence="2">ATCC 10573 / BCRC 21748 / CBS 615 / JCM 9827 / NBRC 10315 / NRRL Y-1498 / VKM Y-70</strain>
    </source>
</reference>
<protein>
    <submittedName>
        <fullName evidence="1">Uncharacterized protein</fullName>
    </submittedName>
</protein>
<sequence length="138" mass="16268">MPEGCCNMPNRAFRIRENLTRQQRKTRHLQGKKEVKQTEKRVYATWFYSKRRISQMAVRRVQEYVASNMVTELNRQARAQDRSIIISPVSGATSVQIEETHNVREDSCHEDFGVHQPWHSSAQTFSLRKDRLKPQPSR</sequence>
<gene>
    <name evidence="1" type="ORF">CANTEDRAFT_116883</name>
</gene>
<dbReference type="AlphaFoldDB" id="G3BCE7"/>
<dbReference type="EMBL" id="GL996528">
    <property type="protein sequence ID" value="EGV60817.1"/>
    <property type="molecule type" value="Genomic_DNA"/>
</dbReference>
<feature type="non-terminal residue" evidence="1">
    <location>
        <position position="1"/>
    </location>
</feature>
<accession>G3BCE7</accession>
<dbReference type="HOGENOM" id="CLU_1855009_0_0_1"/>